<keyword evidence="6 10" id="KW-0407">Ion channel</keyword>
<comment type="subcellular location">
    <subcellularLocation>
        <location evidence="1 10">Cell membrane</location>
        <topology evidence="1 10">Multi-pass membrane protein</topology>
    </subcellularLocation>
</comment>
<gene>
    <name evidence="10" type="primary">fluC</name>
    <name evidence="10" type="synonym">crcB</name>
    <name evidence="11" type="ORF">UI29_15800</name>
</gene>
<evidence type="ECO:0000256" key="6">
    <source>
        <dbReference type="ARBA" id="ARBA00023303"/>
    </source>
</evidence>
<comment type="function">
    <text evidence="9 10">Fluoride-specific ion channel. Important for reducing fluoride concentration in the cell, thus reducing its toxicity.</text>
</comment>
<dbReference type="InterPro" id="IPR003691">
    <property type="entry name" value="FluC"/>
</dbReference>
<feature type="binding site" evidence="10">
    <location>
        <position position="74"/>
    </location>
    <ligand>
        <name>Na(+)</name>
        <dbReference type="ChEBI" id="CHEBI:29101"/>
        <note>structural</note>
    </ligand>
</feature>
<feature type="transmembrane region" description="Helical" evidence="10">
    <location>
        <begin position="61"/>
        <end position="80"/>
    </location>
</feature>
<feature type="transmembrane region" description="Helical" evidence="10">
    <location>
        <begin position="36"/>
        <end position="54"/>
    </location>
</feature>
<keyword evidence="4 10" id="KW-1133">Transmembrane helix</keyword>
<feature type="binding site" evidence="10">
    <location>
        <position position="71"/>
    </location>
    <ligand>
        <name>Na(+)</name>
        <dbReference type="ChEBI" id="CHEBI:29101"/>
        <note>structural</note>
    </ligand>
</feature>
<comment type="catalytic activity">
    <reaction evidence="8">
        <text>fluoride(in) = fluoride(out)</text>
        <dbReference type="Rhea" id="RHEA:76159"/>
        <dbReference type="ChEBI" id="CHEBI:17051"/>
    </reaction>
    <physiologicalReaction direction="left-to-right" evidence="8">
        <dbReference type="Rhea" id="RHEA:76160"/>
    </physiologicalReaction>
</comment>
<evidence type="ECO:0000313" key="12">
    <source>
        <dbReference type="Proteomes" id="UP000345329"/>
    </source>
</evidence>
<organism evidence="11 12">
    <name type="scientific">Listeria monocytogenes</name>
    <dbReference type="NCBI Taxonomy" id="1639"/>
    <lineage>
        <taxon>Bacteria</taxon>
        <taxon>Bacillati</taxon>
        <taxon>Bacillota</taxon>
        <taxon>Bacilli</taxon>
        <taxon>Bacillales</taxon>
        <taxon>Listeriaceae</taxon>
        <taxon>Listeria</taxon>
    </lineage>
</organism>
<evidence type="ECO:0000256" key="1">
    <source>
        <dbReference type="ARBA" id="ARBA00004651"/>
    </source>
</evidence>
<sequence length="128" mass="14244">MKFVYLIVFSFLGGMTRWIISSLFTAQGFPFTTLAINLSGCFLLAFIVQGIANFSFFSKDLITGLGTGFVGSYTTFSTFTIESIHFLQEGNIQYFIIYLTVSLFGGLLAARLGYWAGNNVFKLGSERY</sequence>
<accession>A0AAP6TGZ6</accession>
<dbReference type="Pfam" id="PF02537">
    <property type="entry name" value="CRCB"/>
    <property type="match status" value="1"/>
</dbReference>
<dbReference type="PANTHER" id="PTHR28259:SF1">
    <property type="entry name" value="FLUORIDE EXPORT PROTEIN 1-RELATED"/>
    <property type="match status" value="1"/>
</dbReference>
<dbReference type="GO" id="GO:0062054">
    <property type="term" value="F:fluoride channel activity"/>
    <property type="evidence" value="ECO:0007669"/>
    <property type="project" value="UniProtKB-UniRule"/>
</dbReference>
<evidence type="ECO:0000256" key="2">
    <source>
        <dbReference type="ARBA" id="ARBA00022475"/>
    </source>
</evidence>
<dbReference type="AlphaFoldDB" id="A0AAP6TGZ6"/>
<comment type="caution">
    <text evidence="11">The sequence shown here is derived from an EMBL/GenBank/DDBJ whole genome shotgun (WGS) entry which is preliminary data.</text>
</comment>
<dbReference type="GO" id="GO:0140114">
    <property type="term" value="P:cellular detoxification of fluoride"/>
    <property type="evidence" value="ECO:0007669"/>
    <property type="project" value="UniProtKB-UniRule"/>
</dbReference>
<dbReference type="EMBL" id="AAAMZD010000015">
    <property type="protein sequence ID" value="EAD3794218.1"/>
    <property type="molecule type" value="Genomic_DNA"/>
</dbReference>
<dbReference type="PANTHER" id="PTHR28259">
    <property type="entry name" value="FLUORIDE EXPORT PROTEIN 1-RELATED"/>
    <property type="match status" value="1"/>
</dbReference>
<dbReference type="HAMAP" id="MF_00454">
    <property type="entry name" value="FluC"/>
    <property type="match status" value="1"/>
</dbReference>
<dbReference type="GO" id="GO:0005886">
    <property type="term" value="C:plasma membrane"/>
    <property type="evidence" value="ECO:0007669"/>
    <property type="project" value="UniProtKB-SubCell"/>
</dbReference>
<dbReference type="Proteomes" id="UP000345329">
    <property type="component" value="Unassembled WGS sequence"/>
</dbReference>
<keyword evidence="2 10" id="KW-1003">Cell membrane</keyword>
<evidence type="ECO:0000256" key="3">
    <source>
        <dbReference type="ARBA" id="ARBA00022692"/>
    </source>
</evidence>
<comment type="activity regulation">
    <text evidence="10">Na(+) is not transported, but it plays an essential structural role and its presence is essential for fluoride channel function.</text>
</comment>
<protein>
    <recommendedName>
        <fullName evidence="10">Fluoride-specific ion channel FluC</fullName>
    </recommendedName>
</protein>
<evidence type="ECO:0000256" key="10">
    <source>
        <dbReference type="HAMAP-Rule" id="MF_00454"/>
    </source>
</evidence>
<dbReference type="RefSeq" id="WP_023558824.1">
    <property type="nucleotide sequence ID" value="NC_022046.1"/>
</dbReference>
<feature type="transmembrane region" description="Helical" evidence="10">
    <location>
        <begin position="92"/>
        <end position="114"/>
    </location>
</feature>
<keyword evidence="10" id="KW-0479">Metal-binding</keyword>
<keyword evidence="3 10" id="KW-0812">Transmembrane</keyword>
<evidence type="ECO:0000256" key="5">
    <source>
        <dbReference type="ARBA" id="ARBA00023136"/>
    </source>
</evidence>
<keyword evidence="10" id="KW-0915">Sodium</keyword>
<evidence type="ECO:0000256" key="8">
    <source>
        <dbReference type="ARBA" id="ARBA00035585"/>
    </source>
</evidence>
<evidence type="ECO:0000256" key="9">
    <source>
        <dbReference type="ARBA" id="ARBA00049940"/>
    </source>
</evidence>
<evidence type="ECO:0000313" key="11">
    <source>
        <dbReference type="EMBL" id="EAD3794218.1"/>
    </source>
</evidence>
<keyword evidence="5 10" id="KW-0472">Membrane</keyword>
<reference evidence="11 12" key="1">
    <citation type="submission" date="2018-06" db="EMBL/GenBank/DDBJ databases">
        <authorList>
            <consortium name="GenomeTrakr: Next Generation Sequencing Network for Food Pathogen Tracability"/>
        </authorList>
    </citation>
    <scope>NUCLEOTIDE SEQUENCE [LARGE SCALE GENOMIC DNA]</scope>
    <source>
        <strain evidence="11 12">VA-WGS-00405</strain>
    </source>
</reference>
<name>A0AAP6TGZ6_LISMN</name>
<evidence type="ECO:0000256" key="7">
    <source>
        <dbReference type="ARBA" id="ARBA00035120"/>
    </source>
</evidence>
<keyword evidence="10" id="KW-0813">Transport</keyword>
<comment type="similarity">
    <text evidence="7 10">Belongs to the fluoride channel Fluc/FEX (TC 1.A.43) family.</text>
</comment>
<evidence type="ECO:0000256" key="4">
    <source>
        <dbReference type="ARBA" id="ARBA00022989"/>
    </source>
</evidence>
<keyword evidence="10" id="KW-0406">Ion transport</keyword>
<dbReference type="GO" id="GO:0046872">
    <property type="term" value="F:metal ion binding"/>
    <property type="evidence" value="ECO:0007669"/>
    <property type="project" value="UniProtKB-KW"/>
</dbReference>
<proteinExistence type="inferred from homology"/>